<dbReference type="Proteomes" id="UP000440578">
    <property type="component" value="Unassembled WGS sequence"/>
</dbReference>
<organism evidence="1 2">
    <name type="scientific">Amphibalanus amphitrite</name>
    <name type="common">Striped barnacle</name>
    <name type="synonym">Balanus amphitrite</name>
    <dbReference type="NCBI Taxonomy" id="1232801"/>
    <lineage>
        <taxon>Eukaryota</taxon>
        <taxon>Metazoa</taxon>
        <taxon>Ecdysozoa</taxon>
        <taxon>Arthropoda</taxon>
        <taxon>Crustacea</taxon>
        <taxon>Multicrustacea</taxon>
        <taxon>Cirripedia</taxon>
        <taxon>Thoracica</taxon>
        <taxon>Thoracicalcarea</taxon>
        <taxon>Balanomorpha</taxon>
        <taxon>Balanoidea</taxon>
        <taxon>Balanidae</taxon>
        <taxon>Amphibalaninae</taxon>
        <taxon>Amphibalanus</taxon>
    </lineage>
</organism>
<proteinExistence type="predicted"/>
<dbReference type="EMBL" id="VIIS01002159">
    <property type="protein sequence ID" value="KAF0287877.1"/>
    <property type="molecule type" value="Genomic_DNA"/>
</dbReference>
<accession>A0A6A4UVW2</accession>
<name>A0A6A4UVW2_AMPAM</name>
<evidence type="ECO:0000313" key="1">
    <source>
        <dbReference type="EMBL" id="KAF0287877.1"/>
    </source>
</evidence>
<sequence>MSYLSSQQTTHNRPMLLLMSPVKASLSMEKTDRSIEAFTLEYTHSNQNDVRQSSLTFDTPGGRQNRRVSLRYMIDAPQKAFHVSLNTPIKSLELSGGLHLTGAEKHANVLIRLDDREVVNIKGSLTKDEYAAALRYRPQLAIRGPSGPVFSLSGNLNMNKDKHKYAIDLVISDLFETPVTLSGTVDETDGTYMLATSMDSYMLKGSLIGAFRYVGNEFEFRTNTKYTIFDGPQHTITVNTKMWQQVDGFGSVYNATMTTRVSMSTLHLGLM</sequence>
<reference evidence="1 2" key="1">
    <citation type="submission" date="2019-07" db="EMBL/GenBank/DDBJ databases">
        <title>Draft genome assembly of a fouling barnacle, Amphibalanus amphitrite (Darwin, 1854): The first reference genome for Thecostraca.</title>
        <authorList>
            <person name="Kim W."/>
        </authorList>
    </citation>
    <scope>NUCLEOTIDE SEQUENCE [LARGE SCALE GENOMIC DNA]</scope>
    <source>
        <strain evidence="1">SNU_AA5</strain>
        <tissue evidence="1">Soma without cirri and trophi</tissue>
    </source>
</reference>
<dbReference type="AlphaFoldDB" id="A0A6A4UVW2"/>
<evidence type="ECO:0000313" key="2">
    <source>
        <dbReference type="Proteomes" id="UP000440578"/>
    </source>
</evidence>
<comment type="caution">
    <text evidence="1">The sequence shown here is derived from an EMBL/GenBank/DDBJ whole genome shotgun (WGS) entry which is preliminary data.</text>
</comment>
<dbReference type="OrthoDB" id="6396572at2759"/>
<gene>
    <name evidence="1" type="ORF">FJT64_013710</name>
</gene>
<protein>
    <submittedName>
        <fullName evidence="1">Uncharacterized protein</fullName>
    </submittedName>
</protein>
<keyword evidence="2" id="KW-1185">Reference proteome</keyword>